<keyword evidence="19" id="KW-1185">Reference proteome</keyword>
<dbReference type="Gene3D" id="2.40.50.120">
    <property type="match status" value="1"/>
</dbReference>
<evidence type="ECO:0000259" key="17">
    <source>
        <dbReference type="PROSITE" id="PS50189"/>
    </source>
</evidence>
<comment type="subcellular location">
    <subcellularLocation>
        <location evidence="1">Membrane</location>
    </subcellularLocation>
    <subcellularLocation>
        <location evidence="2">Secreted</location>
    </subcellularLocation>
</comment>
<evidence type="ECO:0000256" key="10">
    <source>
        <dbReference type="ARBA" id="ARBA00023157"/>
    </source>
</evidence>
<accession>A0A0L7QWE6</accession>
<dbReference type="PROSITE" id="PS01248">
    <property type="entry name" value="EGF_LAM_1"/>
    <property type="match status" value="1"/>
</dbReference>
<evidence type="ECO:0000256" key="14">
    <source>
        <dbReference type="PROSITE-ProRule" id="PRU00460"/>
    </source>
</evidence>
<evidence type="ECO:0000256" key="3">
    <source>
        <dbReference type="ARBA" id="ARBA00022525"/>
    </source>
</evidence>
<reference evidence="18 19" key="1">
    <citation type="submission" date="2015-07" db="EMBL/GenBank/DDBJ databases">
        <title>The genome of Habropoda laboriosa.</title>
        <authorList>
            <person name="Pan H."/>
            <person name="Kapheim K."/>
        </authorList>
    </citation>
    <scope>NUCLEOTIDE SEQUENCE [LARGE SCALE GENOMIC DNA]</scope>
    <source>
        <strain evidence="18">0110345459</strain>
    </source>
</reference>
<evidence type="ECO:0000256" key="12">
    <source>
        <dbReference type="ARBA" id="ARBA00023239"/>
    </source>
</evidence>
<feature type="disulfide bond" evidence="14">
    <location>
        <begin position="40"/>
        <end position="54"/>
    </location>
</feature>
<dbReference type="SUPFAM" id="SSF50242">
    <property type="entry name" value="TIMP-like"/>
    <property type="match status" value="1"/>
</dbReference>
<keyword evidence="9" id="KW-0472">Membrane</keyword>
<dbReference type="Gene3D" id="2.10.25.10">
    <property type="entry name" value="Laminin"/>
    <property type="match status" value="1"/>
</dbReference>
<feature type="disulfide bond" evidence="14">
    <location>
        <begin position="28"/>
        <end position="37"/>
    </location>
</feature>
<organism evidence="18 19">
    <name type="scientific">Habropoda laboriosa</name>
    <dbReference type="NCBI Taxonomy" id="597456"/>
    <lineage>
        <taxon>Eukaryota</taxon>
        <taxon>Metazoa</taxon>
        <taxon>Ecdysozoa</taxon>
        <taxon>Arthropoda</taxon>
        <taxon>Hexapoda</taxon>
        <taxon>Insecta</taxon>
        <taxon>Pterygota</taxon>
        <taxon>Neoptera</taxon>
        <taxon>Endopterygota</taxon>
        <taxon>Hymenoptera</taxon>
        <taxon>Apocrita</taxon>
        <taxon>Aculeata</taxon>
        <taxon>Apoidea</taxon>
        <taxon>Anthophila</taxon>
        <taxon>Apidae</taxon>
        <taxon>Habropoda</taxon>
    </lineage>
</organism>
<dbReference type="CDD" id="cd00055">
    <property type="entry name" value="EGF_Lam"/>
    <property type="match status" value="1"/>
</dbReference>
<dbReference type="GO" id="GO:0005886">
    <property type="term" value="C:plasma membrane"/>
    <property type="evidence" value="ECO:0007669"/>
    <property type="project" value="TreeGrafter"/>
</dbReference>
<feature type="domain" description="NTR" evidence="17">
    <location>
        <begin position="168"/>
        <end position="305"/>
    </location>
</feature>
<dbReference type="SUPFAM" id="SSF57196">
    <property type="entry name" value="EGF/Laminin"/>
    <property type="match status" value="1"/>
</dbReference>
<dbReference type="GO" id="GO:0048513">
    <property type="term" value="P:animal organ development"/>
    <property type="evidence" value="ECO:0007669"/>
    <property type="project" value="UniProtKB-ARBA"/>
</dbReference>
<keyword evidence="13 14" id="KW-0424">Laminin EGF-like domain</keyword>
<keyword evidence="10 14" id="KW-1015">Disulfide bond</keyword>
<dbReference type="GO" id="GO:0004016">
    <property type="term" value="F:adenylate cyclase activity"/>
    <property type="evidence" value="ECO:0007669"/>
    <property type="project" value="TreeGrafter"/>
</dbReference>
<evidence type="ECO:0000256" key="8">
    <source>
        <dbReference type="ARBA" id="ARBA00022989"/>
    </source>
</evidence>
<proteinExistence type="predicted"/>
<keyword evidence="3" id="KW-0964">Secreted</keyword>
<feature type="disulfide bond" evidence="14">
    <location>
        <begin position="9"/>
        <end position="26"/>
    </location>
</feature>
<dbReference type="SMART" id="SM00643">
    <property type="entry name" value="C345C"/>
    <property type="match status" value="1"/>
</dbReference>
<dbReference type="Proteomes" id="UP000053825">
    <property type="component" value="Unassembled WGS sequence"/>
</dbReference>
<dbReference type="InterPro" id="IPR008993">
    <property type="entry name" value="TIMP-like_OB-fold"/>
</dbReference>
<dbReference type="InterPro" id="IPR018933">
    <property type="entry name" value="Netrin_module_non-TIMP"/>
</dbReference>
<dbReference type="SMART" id="SM00180">
    <property type="entry name" value="EGF_Lam"/>
    <property type="match status" value="1"/>
</dbReference>
<dbReference type="STRING" id="597456.A0A0L7QWE6"/>
<protein>
    <submittedName>
        <fullName evidence="18">Netrin-A</fullName>
    </submittedName>
</protein>
<evidence type="ECO:0000256" key="1">
    <source>
        <dbReference type="ARBA" id="ARBA00004370"/>
    </source>
</evidence>
<dbReference type="GO" id="GO:0035556">
    <property type="term" value="P:intracellular signal transduction"/>
    <property type="evidence" value="ECO:0007669"/>
    <property type="project" value="InterPro"/>
</dbReference>
<evidence type="ECO:0000256" key="9">
    <source>
        <dbReference type="ARBA" id="ARBA00023136"/>
    </source>
</evidence>
<gene>
    <name evidence="18" type="ORF">WH47_02557</name>
</gene>
<evidence type="ECO:0000259" key="16">
    <source>
        <dbReference type="PROSITE" id="PS50027"/>
    </source>
</evidence>
<evidence type="ECO:0000256" key="2">
    <source>
        <dbReference type="ARBA" id="ARBA00004613"/>
    </source>
</evidence>
<evidence type="ECO:0000256" key="11">
    <source>
        <dbReference type="ARBA" id="ARBA00023180"/>
    </source>
</evidence>
<evidence type="ECO:0000256" key="7">
    <source>
        <dbReference type="ARBA" id="ARBA00022741"/>
    </source>
</evidence>
<dbReference type="OrthoDB" id="7602746at2759"/>
<evidence type="ECO:0000313" key="19">
    <source>
        <dbReference type="Proteomes" id="UP000053825"/>
    </source>
</evidence>
<evidence type="ECO:0000256" key="6">
    <source>
        <dbReference type="ARBA" id="ARBA00022737"/>
    </source>
</evidence>
<dbReference type="InterPro" id="IPR001134">
    <property type="entry name" value="Netrin_domain"/>
</dbReference>
<dbReference type="PROSITE" id="PS50027">
    <property type="entry name" value="EGF_LAM_2"/>
    <property type="match status" value="1"/>
</dbReference>
<name>A0A0L7QWE6_9HYME</name>
<dbReference type="GO" id="GO:0005576">
    <property type="term" value="C:extracellular region"/>
    <property type="evidence" value="ECO:0007669"/>
    <property type="project" value="UniProtKB-SubCell"/>
</dbReference>
<feature type="domain" description="Laminin EGF-like" evidence="16">
    <location>
        <begin position="7"/>
        <end position="56"/>
    </location>
</feature>
<keyword evidence="4" id="KW-0812">Transmembrane</keyword>
<feature type="region of interest" description="Disordered" evidence="15">
    <location>
        <begin position="63"/>
        <end position="84"/>
    </location>
</feature>
<evidence type="ECO:0000313" key="18">
    <source>
        <dbReference type="EMBL" id="KOC62854.1"/>
    </source>
</evidence>
<dbReference type="PANTHER" id="PTHR45627">
    <property type="entry name" value="ADENYLATE CYCLASE TYPE 1"/>
    <property type="match status" value="1"/>
</dbReference>
<keyword evidence="5" id="KW-0732">Signal</keyword>
<dbReference type="AlphaFoldDB" id="A0A0L7QWE6"/>
<evidence type="ECO:0000256" key="15">
    <source>
        <dbReference type="SAM" id="MobiDB-lite"/>
    </source>
</evidence>
<evidence type="ECO:0000256" key="4">
    <source>
        <dbReference type="ARBA" id="ARBA00022692"/>
    </source>
</evidence>
<dbReference type="FunFam" id="2.10.25.10:FF:000048">
    <property type="entry name" value="Netrin 3"/>
    <property type="match status" value="1"/>
</dbReference>
<dbReference type="GO" id="GO:0006171">
    <property type="term" value="P:cAMP biosynthetic process"/>
    <property type="evidence" value="ECO:0007669"/>
    <property type="project" value="TreeGrafter"/>
</dbReference>
<keyword evidence="11" id="KW-0325">Glycoprotein</keyword>
<keyword evidence="12" id="KW-0456">Lyase</keyword>
<keyword evidence="8" id="KW-1133">Transmembrane helix</keyword>
<dbReference type="Pfam" id="PF00053">
    <property type="entry name" value="EGF_laminin"/>
    <property type="match status" value="1"/>
</dbReference>
<keyword evidence="6" id="KW-0677">Repeat</keyword>
<feature type="disulfide bond" evidence="14">
    <location>
        <begin position="7"/>
        <end position="19"/>
    </location>
</feature>
<feature type="compositionally biased region" description="Acidic residues" evidence="15">
    <location>
        <begin position="70"/>
        <end position="82"/>
    </location>
</feature>
<sequence>MLRVTACDCHPIGASGKTCNQSTGQCPCKDGVTGTTCNRCARGYQQSRSHIAPCIKIPRVVQTQGTAGEESGEHEDDDDEHGYDERAVSRRLSETRHNNMQLLKNILPDHVAHHFLTQDRAPEELYSQSRDKVGVMFASVPNFTEFYSEDVNKGMECIRLLNEIIDQCGKCRASTKRLNLNKYCKRDYAILGRITDRHKKNDGSPGGASVSGSVWIRFTLNIDFIYKKAPNSRIRRGDVFLYVHSADLACRCPKIKPNKSYLILGQESDGGGQGGLTVTQRSIVIEWRDEWHRRMRRFQRRARSCH</sequence>
<dbReference type="CDD" id="cd03579">
    <property type="entry name" value="NTR_netrin-1_like"/>
    <property type="match status" value="1"/>
</dbReference>
<keyword evidence="7" id="KW-0547">Nucleotide-binding</keyword>
<dbReference type="GO" id="GO:0000166">
    <property type="term" value="F:nucleotide binding"/>
    <property type="evidence" value="ECO:0007669"/>
    <property type="project" value="UniProtKB-KW"/>
</dbReference>
<dbReference type="PROSITE" id="PS50189">
    <property type="entry name" value="NTR"/>
    <property type="match status" value="1"/>
</dbReference>
<dbReference type="EMBL" id="KQ414716">
    <property type="protein sequence ID" value="KOC62854.1"/>
    <property type="molecule type" value="Genomic_DNA"/>
</dbReference>
<dbReference type="PANTHER" id="PTHR45627:SF1">
    <property type="entry name" value="ADENYLATE CYCLASE TYPE 8"/>
    <property type="match status" value="1"/>
</dbReference>
<dbReference type="InterPro" id="IPR001054">
    <property type="entry name" value="A/G_cyclase"/>
</dbReference>
<dbReference type="Pfam" id="PF01759">
    <property type="entry name" value="NTR"/>
    <property type="match status" value="1"/>
</dbReference>
<dbReference type="GO" id="GO:0048731">
    <property type="term" value="P:system development"/>
    <property type="evidence" value="ECO:0007669"/>
    <property type="project" value="UniProtKB-ARBA"/>
</dbReference>
<dbReference type="InterPro" id="IPR002049">
    <property type="entry name" value="LE_dom"/>
</dbReference>
<dbReference type="GO" id="GO:0007189">
    <property type="term" value="P:adenylate cyclase-activating G protein-coupled receptor signaling pathway"/>
    <property type="evidence" value="ECO:0007669"/>
    <property type="project" value="TreeGrafter"/>
</dbReference>
<evidence type="ECO:0000256" key="13">
    <source>
        <dbReference type="ARBA" id="ARBA00023292"/>
    </source>
</evidence>
<evidence type="ECO:0000256" key="5">
    <source>
        <dbReference type="ARBA" id="ARBA00022729"/>
    </source>
</evidence>
<dbReference type="Pfam" id="PF00211">
    <property type="entry name" value="Guanylate_cyc"/>
    <property type="match status" value="1"/>
</dbReference>